<evidence type="ECO:0000256" key="1">
    <source>
        <dbReference type="SAM" id="MobiDB-lite"/>
    </source>
</evidence>
<organism evidence="2 3">
    <name type="scientific">Cellulomonas xylanilytica</name>
    <dbReference type="NCBI Taxonomy" id="233583"/>
    <lineage>
        <taxon>Bacteria</taxon>
        <taxon>Bacillati</taxon>
        <taxon>Actinomycetota</taxon>
        <taxon>Actinomycetes</taxon>
        <taxon>Micrococcales</taxon>
        <taxon>Cellulomonadaceae</taxon>
        <taxon>Cellulomonas</taxon>
    </lineage>
</organism>
<feature type="compositionally biased region" description="Acidic residues" evidence="1">
    <location>
        <begin position="109"/>
        <end position="120"/>
    </location>
</feature>
<sequence>MMARRLTWLAIGVVVTVVVIRKGRSVVDAYLPAGTTDAIDGAQRVSRAVATLKTDFLAAMAEREQELRHDLVGDMDVDALRAERPERVASLRRSWSARHGDDWAGGPTEDPDDDDGYTFF</sequence>
<proteinExistence type="predicted"/>
<reference evidence="2 3" key="1">
    <citation type="submission" date="2019-07" db="EMBL/GenBank/DDBJ databases">
        <title>Whole genome shotgun sequence of Cellulomonas xylanilytica NBRC 101102.</title>
        <authorList>
            <person name="Hosoyama A."/>
            <person name="Uohara A."/>
            <person name="Ohji S."/>
            <person name="Ichikawa N."/>
        </authorList>
    </citation>
    <scope>NUCLEOTIDE SEQUENCE [LARGE SCALE GENOMIC DNA]</scope>
    <source>
        <strain evidence="2 3">NBRC 101102</strain>
    </source>
</reference>
<dbReference type="EMBL" id="BJUB01000001">
    <property type="protein sequence ID" value="GEK19959.1"/>
    <property type="molecule type" value="Genomic_DNA"/>
</dbReference>
<gene>
    <name evidence="2" type="ORF">CXY01_04790</name>
</gene>
<dbReference type="Proteomes" id="UP000321118">
    <property type="component" value="Unassembled WGS sequence"/>
</dbReference>
<keyword evidence="3" id="KW-1185">Reference proteome</keyword>
<comment type="caution">
    <text evidence="2">The sequence shown here is derived from an EMBL/GenBank/DDBJ whole genome shotgun (WGS) entry which is preliminary data.</text>
</comment>
<dbReference type="AlphaFoldDB" id="A0A510UZE1"/>
<name>A0A510UZE1_9CELL</name>
<evidence type="ECO:0000313" key="3">
    <source>
        <dbReference type="Proteomes" id="UP000321118"/>
    </source>
</evidence>
<protein>
    <submittedName>
        <fullName evidence="2">Uncharacterized protein</fullName>
    </submittedName>
</protein>
<evidence type="ECO:0000313" key="2">
    <source>
        <dbReference type="EMBL" id="GEK19959.1"/>
    </source>
</evidence>
<accession>A0A510UZE1</accession>
<feature type="region of interest" description="Disordered" evidence="1">
    <location>
        <begin position="87"/>
        <end position="120"/>
    </location>
</feature>